<sequence>MHTRRKLLSKGIDPSTHWPISQVSISFTDHKGDYEKTIITGGLLREEERCCSHKRCLSSSMSQIPTPEGGPLLPDEHGKKNWIDLRIR</sequence>
<accession>A0A843WWU1</accession>
<organism evidence="1 2">
    <name type="scientific">Colocasia esculenta</name>
    <name type="common">Wild taro</name>
    <name type="synonym">Arum esculentum</name>
    <dbReference type="NCBI Taxonomy" id="4460"/>
    <lineage>
        <taxon>Eukaryota</taxon>
        <taxon>Viridiplantae</taxon>
        <taxon>Streptophyta</taxon>
        <taxon>Embryophyta</taxon>
        <taxon>Tracheophyta</taxon>
        <taxon>Spermatophyta</taxon>
        <taxon>Magnoliopsida</taxon>
        <taxon>Liliopsida</taxon>
        <taxon>Araceae</taxon>
        <taxon>Aroideae</taxon>
        <taxon>Colocasieae</taxon>
        <taxon>Colocasia</taxon>
    </lineage>
</organism>
<gene>
    <name evidence="1" type="ORF">Taro_041785</name>
</gene>
<dbReference type="AlphaFoldDB" id="A0A843WWU1"/>
<dbReference type="OrthoDB" id="2143914at2759"/>
<keyword evidence="2" id="KW-1185">Reference proteome</keyword>
<evidence type="ECO:0000313" key="2">
    <source>
        <dbReference type="Proteomes" id="UP000652761"/>
    </source>
</evidence>
<evidence type="ECO:0000313" key="1">
    <source>
        <dbReference type="EMBL" id="MQM08925.1"/>
    </source>
</evidence>
<proteinExistence type="predicted"/>
<reference evidence="1" key="1">
    <citation type="submission" date="2017-07" db="EMBL/GenBank/DDBJ databases">
        <title>Taro Niue Genome Assembly and Annotation.</title>
        <authorList>
            <person name="Atibalentja N."/>
            <person name="Keating K."/>
            <person name="Fields C.J."/>
        </authorList>
    </citation>
    <scope>NUCLEOTIDE SEQUENCE</scope>
    <source>
        <strain evidence="1">Niue_2</strain>
        <tissue evidence="1">Leaf</tissue>
    </source>
</reference>
<dbReference type="EMBL" id="NMUH01004242">
    <property type="protein sequence ID" value="MQM08925.1"/>
    <property type="molecule type" value="Genomic_DNA"/>
</dbReference>
<name>A0A843WWU1_COLES</name>
<protein>
    <submittedName>
        <fullName evidence="1">Uncharacterized protein</fullName>
    </submittedName>
</protein>
<dbReference type="Proteomes" id="UP000652761">
    <property type="component" value="Unassembled WGS sequence"/>
</dbReference>
<comment type="caution">
    <text evidence="1">The sequence shown here is derived from an EMBL/GenBank/DDBJ whole genome shotgun (WGS) entry which is preliminary data.</text>
</comment>